<accession>A0A7W7CL12</accession>
<dbReference type="RefSeq" id="WP_185008558.1">
    <property type="nucleotide sequence ID" value="NZ_JACHMH010000001.1"/>
</dbReference>
<feature type="transmembrane region" description="Helical" evidence="1">
    <location>
        <begin position="43"/>
        <end position="64"/>
    </location>
</feature>
<organism evidence="2 3">
    <name type="scientific">Crossiella cryophila</name>
    <dbReference type="NCBI Taxonomy" id="43355"/>
    <lineage>
        <taxon>Bacteria</taxon>
        <taxon>Bacillati</taxon>
        <taxon>Actinomycetota</taxon>
        <taxon>Actinomycetes</taxon>
        <taxon>Pseudonocardiales</taxon>
        <taxon>Pseudonocardiaceae</taxon>
        <taxon>Crossiella</taxon>
    </lineage>
</organism>
<name>A0A7W7CL12_9PSEU</name>
<feature type="transmembrane region" description="Helical" evidence="1">
    <location>
        <begin position="205"/>
        <end position="227"/>
    </location>
</feature>
<keyword evidence="1" id="KW-0472">Membrane</keyword>
<evidence type="ECO:0000313" key="3">
    <source>
        <dbReference type="Proteomes" id="UP000533598"/>
    </source>
</evidence>
<proteinExistence type="predicted"/>
<dbReference type="Proteomes" id="UP000533598">
    <property type="component" value="Unassembled WGS sequence"/>
</dbReference>
<evidence type="ECO:0000313" key="2">
    <source>
        <dbReference type="EMBL" id="MBB4681751.1"/>
    </source>
</evidence>
<keyword evidence="1" id="KW-0812">Transmembrane</keyword>
<feature type="transmembrane region" description="Helical" evidence="1">
    <location>
        <begin position="177"/>
        <end position="199"/>
    </location>
</feature>
<evidence type="ECO:0008006" key="4">
    <source>
        <dbReference type="Google" id="ProtNLM"/>
    </source>
</evidence>
<dbReference type="Pfam" id="PF14023">
    <property type="entry name" value="Bestrophin-like"/>
    <property type="match status" value="1"/>
</dbReference>
<comment type="caution">
    <text evidence="2">The sequence shown here is derived from an EMBL/GenBank/DDBJ whole genome shotgun (WGS) entry which is preliminary data.</text>
</comment>
<dbReference type="EMBL" id="JACHMH010000001">
    <property type="protein sequence ID" value="MBB4681751.1"/>
    <property type="molecule type" value="Genomic_DNA"/>
</dbReference>
<reference evidence="2 3" key="1">
    <citation type="submission" date="2020-08" db="EMBL/GenBank/DDBJ databases">
        <title>Sequencing the genomes of 1000 actinobacteria strains.</title>
        <authorList>
            <person name="Klenk H.-P."/>
        </authorList>
    </citation>
    <scope>NUCLEOTIDE SEQUENCE [LARGE SCALE GENOMIC DNA]</scope>
    <source>
        <strain evidence="2 3">DSM 44230</strain>
    </source>
</reference>
<keyword evidence="3" id="KW-1185">Reference proteome</keyword>
<evidence type="ECO:0000256" key="1">
    <source>
        <dbReference type="SAM" id="Phobius"/>
    </source>
</evidence>
<sequence>MNLYLSGLLWVAGVAAVVAALAVLFRRFGSDEERLSNNESAGLVFTIVGGLHAVVTAFVLISLLDTVKSVGDDSTKEANSIVAVNWAATSFADPVRGKVEELTRSYLGTVLNDEWPKLRQEQDVDEDGWQKLDELRKVIAEAPAEGHWLENRKTEASNQLWEAYQARQSRLDAASGGVSTVMWFALILGAVMSALFPFLFGGPKIIPHIVIVVILTAALTLLLFAIYQLENPFSGGVKVDPDAFSSALDRLR</sequence>
<gene>
    <name evidence="2" type="ORF">HNR67_007869</name>
</gene>
<dbReference type="InterPro" id="IPR025333">
    <property type="entry name" value="DUF4239"/>
</dbReference>
<keyword evidence="1" id="KW-1133">Transmembrane helix</keyword>
<dbReference type="AlphaFoldDB" id="A0A7W7CL12"/>
<protein>
    <recommendedName>
        <fullName evidence="4">DUF4239 domain-containing protein</fullName>
    </recommendedName>
</protein>